<accession>A0A6P6UIV8</accession>
<dbReference type="OrthoDB" id="1924799at2759"/>
<name>A0A6P6UIV8_COFAR</name>
<organism evidence="3 4">
    <name type="scientific">Coffea arabica</name>
    <name type="common">Arabian coffee</name>
    <dbReference type="NCBI Taxonomy" id="13443"/>
    <lineage>
        <taxon>Eukaryota</taxon>
        <taxon>Viridiplantae</taxon>
        <taxon>Streptophyta</taxon>
        <taxon>Embryophyta</taxon>
        <taxon>Tracheophyta</taxon>
        <taxon>Spermatophyta</taxon>
        <taxon>Magnoliopsida</taxon>
        <taxon>eudicotyledons</taxon>
        <taxon>Gunneridae</taxon>
        <taxon>Pentapetalae</taxon>
        <taxon>asterids</taxon>
        <taxon>lamiids</taxon>
        <taxon>Gentianales</taxon>
        <taxon>Rubiaceae</taxon>
        <taxon>Ixoroideae</taxon>
        <taxon>Gardenieae complex</taxon>
        <taxon>Bertiereae - Coffeeae clade</taxon>
        <taxon>Coffeeae</taxon>
        <taxon>Coffea</taxon>
    </lineage>
</organism>
<protein>
    <recommendedName>
        <fullName evidence="2">DUF3741 domain-containing protein</fullName>
    </recommendedName>
</protein>
<reference evidence="4" key="2">
    <citation type="submission" date="2025-08" db="UniProtKB">
        <authorList>
            <consortium name="RefSeq"/>
        </authorList>
    </citation>
    <scope>IDENTIFICATION</scope>
    <source>
        <tissue evidence="4">Leaves</tissue>
    </source>
</reference>
<feature type="compositionally biased region" description="Basic and acidic residues" evidence="1">
    <location>
        <begin position="289"/>
        <end position="301"/>
    </location>
</feature>
<dbReference type="AlphaFoldDB" id="A0A6P6UIV8"/>
<evidence type="ECO:0000313" key="4">
    <source>
        <dbReference type="RefSeq" id="XP_027090206.1"/>
    </source>
</evidence>
<feature type="domain" description="DUF3741" evidence="2">
    <location>
        <begin position="83"/>
        <end position="111"/>
    </location>
</feature>
<dbReference type="InterPro" id="IPR032795">
    <property type="entry name" value="DUF3741-assoc"/>
</dbReference>
<dbReference type="Pfam" id="PF14383">
    <property type="entry name" value="VARLMGL"/>
    <property type="match status" value="1"/>
</dbReference>
<gene>
    <name evidence="4" type="primary">LOC113711228</name>
</gene>
<feature type="compositionally biased region" description="Basic and acidic residues" evidence="1">
    <location>
        <begin position="261"/>
        <end position="281"/>
    </location>
</feature>
<feature type="region of interest" description="Disordered" evidence="1">
    <location>
        <begin position="176"/>
        <end position="316"/>
    </location>
</feature>
<dbReference type="PANTHER" id="PTHR35499:SF1">
    <property type="entry name" value="DUF3741 DOMAIN-CONTAINING PROTEIN"/>
    <property type="match status" value="1"/>
</dbReference>
<feature type="compositionally biased region" description="Basic and acidic residues" evidence="1">
    <location>
        <begin position="224"/>
        <end position="234"/>
    </location>
</feature>
<sequence length="458" mass="51329">MKFLTSSSSTASSTITSTTASTSFGGNVHNSRSSPAGCIAGVFRRLLCLKSLPTHPSDHFKDTDHDSVSVELDRLQCTSTVSAEERAESSATPCIVARLMGLESLLPQTDFSAAEKSPSSIARSRSMNSVDLMKELVSIQGRHRRVKSFRETAPTFLELEDEDFFVLSFENIVGESRKSETGSKQKKQRGRGANDKSQNSTRSRENVYEKNKENQDPMNVLNNEKQERTTDSRKASQRAVSEVMSDGIRPLSISSSQNSFEGKEVENRAKPINRKPENELGRRRRMKKRKDDCLPVKKVESDCSDSENSSPNSVLDIVKFPCDPEVTSSEGLSRLTNSKSRRTLTEELENYRKLNHQYVDKSLTSNASGKSRTRSEGKCVELRKNDRGRQNNSANMWGEICELAEKDTIRSNWIPLSKEIQKFEGYREISGEFEIQIFEELLGELVDQLGGGTCHQNL</sequence>
<feature type="region of interest" description="Disordered" evidence="1">
    <location>
        <begin position="1"/>
        <end position="27"/>
    </location>
</feature>
<reference evidence="3" key="1">
    <citation type="journal article" date="2025" name="Foods">
        <title>Unveiling the Microbial Signatures of Arabica Coffee Cherries: Insights into Ripeness Specific Diversity, Functional Traits, and Implications for Quality and Safety.</title>
        <authorList>
            <consortium name="RefSeq"/>
            <person name="Tenea G.N."/>
            <person name="Cifuentes V."/>
            <person name="Reyes P."/>
            <person name="Cevallos-Vallejos M."/>
        </authorList>
    </citation>
    <scope>NUCLEOTIDE SEQUENCE [LARGE SCALE GENOMIC DNA]</scope>
</reference>
<evidence type="ECO:0000256" key="1">
    <source>
        <dbReference type="SAM" id="MobiDB-lite"/>
    </source>
</evidence>
<dbReference type="PANTHER" id="PTHR35499">
    <property type="entry name" value="OS05G0128300 PROTEIN"/>
    <property type="match status" value="1"/>
</dbReference>
<dbReference type="RefSeq" id="XP_027090206.1">
    <property type="nucleotide sequence ID" value="XM_027234405.2"/>
</dbReference>
<evidence type="ECO:0000259" key="2">
    <source>
        <dbReference type="Pfam" id="PF14383"/>
    </source>
</evidence>
<dbReference type="GeneID" id="113711228"/>
<evidence type="ECO:0000313" key="3">
    <source>
        <dbReference type="Proteomes" id="UP001652660"/>
    </source>
</evidence>
<proteinExistence type="predicted"/>
<keyword evidence="3" id="KW-1185">Reference proteome</keyword>
<feature type="compositionally biased region" description="Low complexity" evidence="1">
    <location>
        <begin position="1"/>
        <end position="23"/>
    </location>
</feature>
<feature type="compositionally biased region" description="Basic and acidic residues" evidence="1">
    <location>
        <begin position="202"/>
        <end position="215"/>
    </location>
</feature>
<dbReference type="Proteomes" id="UP001652660">
    <property type="component" value="Chromosome 1e"/>
</dbReference>